<dbReference type="GO" id="GO:0004030">
    <property type="term" value="F:aldehyde dehydrogenase [NAD(P)+] activity"/>
    <property type="evidence" value="ECO:0007669"/>
    <property type="project" value="InterPro"/>
</dbReference>
<keyword evidence="6" id="KW-1185">Reference proteome</keyword>
<dbReference type="EC" id="1.2.1.20" evidence="5"/>
<dbReference type="InterPro" id="IPR016161">
    <property type="entry name" value="Ald_DH/histidinol_DH"/>
</dbReference>
<dbReference type="Gene3D" id="3.40.605.10">
    <property type="entry name" value="Aldehyde Dehydrogenase, Chain A, domain 1"/>
    <property type="match status" value="1"/>
</dbReference>
<dbReference type="AlphaFoldDB" id="A0A839QIN9"/>
<dbReference type="GO" id="GO:0102810">
    <property type="term" value="F:glutarate-semialdehyde dehydrogenase (NADP+) activity"/>
    <property type="evidence" value="ECO:0007669"/>
    <property type="project" value="UniProtKB-EC"/>
</dbReference>
<dbReference type="PANTHER" id="PTHR43217">
    <property type="entry name" value="SUCCINATE SEMIALDEHYDE DEHYDROGENASE [NAD(P)+] SAD"/>
    <property type="match status" value="1"/>
</dbReference>
<comment type="caution">
    <text evidence="5">The sequence shown here is derived from an EMBL/GenBank/DDBJ whole genome shotgun (WGS) entry which is preliminary data.</text>
</comment>
<evidence type="ECO:0000313" key="5">
    <source>
        <dbReference type="EMBL" id="MBB2995720.1"/>
    </source>
</evidence>
<dbReference type="RefSeq" id="WP_183510922.1">
    <property type="nucleotide sequence ID" value="NZ_BAABGK010000001.1"/>
</dbReference>
<dbReference type="InterPro" id="IPR015590">
    <property type="entry name" value="Aldehyde_DH_dom"/>
</dbReference>
<dbReference type="Gene3D" id="3.40.309.10">
    <property type="entry name" value="Aldehyde Dehydrogenase, Chain A, domain 2"/>
    <property type="match status" value="1"/>
</dbReference>
<dbReference type="InterPro" id="IPR016162">
    <property type="entry name" value="Ald_DH_N"/>
</dbReference>
<dbReference type="EC" id="1.2.1.16" evidence="5"/>
<keyword evidence="3 5" id="KW-0560">Oxidoreductase</keyword>
<accession>A0A839QIN9</accession>
<evidence type="ECO:0000313" key="6">
    <source>
        <dbReference type="Proteomes" id="UP000523000"/>
    </source>
</evidence>
<dbReference type="EC" id="1.2.1.79" evidence="5"/>
<dbReference type="GO" id="GO:0004777">
    <property type="term" value="F:succinate-semialdehyde dehydrogenase (NAD+) activity"/>
    <property type="evidence" value="ECO:0007669"/>
    <property type="project" value="TreeGrafter"/>
</dbReference>
<gene>
    <name evidence="5" type="ORF">E9229_001911</name>
</gene>
<dbReference type="CDD" id="cd07100">
    <property type="entry name" value="ALDH_SSADH1_GabD1"/>
    <property type="match status" value="1"/>
</dbReference>
<feature type="domain" description="Aldehyde dehydrogenase" evidence="4">
    <location>
        <begin position="2"/>
        <end position="449"/>
    </location>
</feature>
<proteinExistence type="inferred from homology"/>
<dbReference type="Pfam" id="PF00171">
    <property type="entry name" value="Aldedh"/>
    <property type="match status" value="1"/>
</dbReference>
<sequence>MYQVINPATGELVAEYPLATDAQIGEVVSRSHQAYLSWRDTPIEERARLVKRVAQLFAERTDELAAIITREMGKRIEESKGELQTVFEIFTYYAENGPALIADEALAIQGGNALIQKRPIGSLIGIMPWNYPYYQVARFAAPNLMLGNTIILKHARNCPESAAAIESIMVEAGLPADAYINVYASAAQIATMLTDDRIQGISLTGSERAGSAVAMEAGRNLKKVVLELGGSDPMVLLDSSDLDKSVEIAVEARMGNNGQACNAPKRMIVMEDLYEVFVAKLTERFAAFEAGDPADPATTLAPLSSQAAADELVGQIADAVAKGATLHTGGTHIEGPGAYVSPAVLTGVTKDMDAYYGELFGPAVVVYKASSEDEAIELANDTVYGLGSGVFSDDVARARRVGDRIEAGMVYINAAGGSQADLPFGGIKRSGVGRELGALGMDEFMNKRIVRL</sequence>
<name>A0A839QIN9_9MICC</name>
<dbReference type="InterPro" id="IPR016163">
    <property type="entry name" value="Ald_DH_C"/>
</dbReference>
<dbReference type="PANTHER" id="PTHR43217:SF2">
    <property type="entry name" value="SUCCINATE-SEMIALDEHYDE DEHYDROGENASE [NADP(+)]"/>
    <property type="match status" value="1"/>
</dbReference>
<evidence type="ECO:0000256" key="3">
    <source>
        <dbReference type="ARBA" id="ARBA00023002"/>
    </source>
</evidence>
<evidence type="ECO:0000256" key="2">
    <source>
        <dbReference type="ARBA" id="ARBA00022857"/>
    </source>
</evidence>
<dbReference type="EMBL" id="JACHVS010000001">
    <property type="protein sequence ID" value="MBB2995720.1"/>
    <property type="molecule type" value="Genomic_DNA"/>
</dbReference>
<evidence type="ECO:0000259" key="4">
    <source>
        <dbReference type="Pfam" id="PF00171"/>
    </source>
</evidence>
<dbReference type="SUPFAM" id="SSF53720">
    <property type="entry name" value="ALDH-like"/>
    <property type="match status" value="1"/>
</dbReference>
<organism evidence="5 6">
    <name type="scientific">Paeniglutamicibacter cryotolerans</name>
    <dbReference type="NCBI Taxonomy" id="670079"/>
    <lineage>
        <taxon>Bacteria</taxon>
        <taxon>Bacillati</taxon>
        <taxon>Actinomycetota</taxon>
        <taxon>Actinomycetes</taxon>
        <taxon>Micrococcales</taxon>
        <taxon>Micrococcaceae</taxon>
        <taxon>Paeniglutamicibacter</taxon>
    </lineage>
</organism>
<dbReference type="InterPro" id="IPR047110">
    <property type="entry name" value="GABD/Sad-like"/>
</dbReference>
<dbReference type="FunFam" id="3.40.309.10:FF:000009">
    <property type="entry name" value="Aldehyde dehydrogenase A"/>
    <property type="match status" value="1"/>
</dbReference>
<dbReference type="Proteomes" id="UP000523000">
    <property type="component" value="Unassembled WGS sequence"/>
</dbReference>
<keyword evidence="2" id="KW-0521">NADP</keyword>
<protein>
    <submittedName>
        <fullName evidence="5">Succinate-semialdehyde dehydrogenase/glutarate-semialdehyde dehydrogenase</fullName>
        <ecNumber evidence="5">1.2.1.16</ecNumber>
        <ecNumber evidence="5">1.2.1.20</ecNumber>
        <ecNumber evidence="5">1.2.1.79</ecNumber>
    </submittedName>
</protein>
<evidence type="ECO:0000256" key="1">
    <source>
        <dbReference type="ARBA" id="ARBA00009986"/>
    </source>
</evidence>
<dbReference type="FunFam" id="3.40.605.10:FF:000012">
    <property type="entry name" value="NAD-dependent succinate-semialdehyde dehydrogenase"/>
    <property type="match status" value="1"/>
</dbReference>
<dbReference type="GO" id="GO:0036243">
    <property type="term" value="F:succinate-semialdehyde dehydrogenase (NADP+) activity"/>
    <property type="evidence" value="ECO:0007669"/>
    <property type="project" value="UniProtKB-EC"/>
</dbReference>
<reference evidence="5 6" key="1">
    <citation type="submission" date="2020-08" db="EMBL/GenBank/DDBJ databases">
        <title>Sequencing the genomes of 1000 actinobacteria strains.</title>
        <authorList>
            <person name="Klenk H.-P."/>
        </authorList>
    </citation>
    <scope>NUCLEOTIDE SEQUENCE [LARGE SCALE GENOMIC DNA]</scope>
    <source>
        <strain evidence="5 6">DSM 22826</strain>
    </source>
</reference>
<comment type="similarity">
    <text evidence="1">Belongs to the aldehyde dehydrogenase family.</text>
</comment>
<dbReference type="InterPro" id="IPR044148">
    <property type="entry name" value="ALDH_GabD1-like"/>
</dbReference>